<dbReference type="InterPro" id="IPR016130">
    <property type="entry name" value="Tyr_Pase_AS"/>
</dbReference>
<evidence type="ECO:0000256" key="1">
    <source>
        <dbReference type="ARBA" id="ARBA00004212"/>
    </source>
</evidence>
<keyword evidence="5 13" id="KW-1133">Transmembrane helix</keyword>
<organism evidence="17 18">
    <name type="scientific">Leptidea sinapis</name>
    <dbReference type="NCBI Taxonomy" id="189913"/>
    <lineage>
        <taxon>Eukaryota</taxon>
        <taxon>Metazoa</taxon>
        <taxon>Ecdysozoa</taxon>
        <taxon>Arthropoda</taxon>
        <taxon>Hexapoda</taxon>
        <taxon>Insecta</taxon>
        <taxon>Pterygota</taxon>
        <taxon>Neoptera</taxon>
        <taxon>Endopterygota</taxon>
        <taxon>Lepidoptera</taxon>
        <taxon>Glossata</taxon>
        <taxon>Ditrysia</taxon>
        <taxon>Papilionoidea</taxon>
        <taxon>Pieridae</taxon>
        <taxon>Dismorphiinae</taxon>
        <taxon>Leptidea</taxon>
    </lineage>
</organism>
<evidence type="ECO:0000256" key="3">
    <source>
        <dbReference type="ARBA" id="ARBA00022692"/>
    </source>
</evidence>
<name>A0A5E4Q6P3_9NEOP</name>
<dbReference type="SMART" id="SM00404">
    <property type="entry name" value="PTPc_motif"/>
    <property type="match status" value="1"/>
</dbReference>
<dbReference type="SUPFAM" id="SSF52799">
    <property type="entry name" value="(Phosphotyrosine protein) phosphatases II"/>
    <property type="match status" value="1"/>
</dbReference>
<gene>
    <name evidence="17" type="ORF">LSINAPIS_LOCUS5042</name>
</gene>
<dbReference type="InterPro" id="IPR021613">
    <property type="entry name" value="Receptor_IA-2_dom"/>
</dbReference>
<dbReference type="PANTHER" id="PTHR46106:SF4">
    <property type="entry name" value="IA-2 PROTEIN TYROSINE PHOSPHATASE, ISOFORM C"/>
    <property type="match status" value="1"/>
</dbReference>
<dbReference type="InterPro" id="IPR003595">
    <property type="entry name" value="Tyr_Pase_cat"/>
</dbReference>
<evidence type="ECO:0000313" key="18">
    <source>
        <dbReference type="Proteomes" id="UP000324832"/>
    </source>
</evidence>
<evidence type="ECO:0000256" key="14">
    <source>
        <dbReference type="SAM" id="SignalP"/>
    </source>
</evidence>
<evidence type="ECO:0000313" key="17">
    <source>
        <dbReference type="EMBL" id="VVC92645.1"/>
    </source>
</evidence>
<keyword evidence="7 13" id="KW-0472">Membrane</keyword>
<feature type="domain" description="Tyrosine specific protein phosphatases" evidence="16">
    <location>
        <begin position="890"/>
        <end position="962"/>
    </location>
</feature>
<evidence type="ECO:0000256" key="4">
    <source>
        <dbReference type="ARBA" id="ARBA00022729"/>
    </source>
</evidence>
<feature type="compositionally biased region" description="Low complexity" evidence="12">
    <location>
        <begin position="670"/>
        <end position="684"/>
    </location>
</feature>
<dbReference type="InterPro" id="IPR038112">
    <property type="entry name" value="Receptor_IA-2_ectodomain_sf"/>
</dbReference>
<evidence type="ECO:0000256" key="2">
    <source>
        <dbReference type="ARBA" id="ARBA00022553"/>
    </source>
</evidence>
<evidence type="ECO:0000259" key="16">
    <source>
        <dbReference type="PROSITE" id="PS50056"/>
    </source>
</evidence>
<protein>
    <recommendedName>
        <fullName evidence="19">Receptor-type tyrosine-protein phosphatase N2</fullName>
    </recommendedName>
</protein>
<dbReference type="Gene3D" id="3.90.190.10">
    <property type="entry name" value="Protein tyrosine phosphatase superfamily"/>
    <property type="match status" value="1"/>
</dbReference>
<feature type="signal peptide" evidence="14">
    <location>
        <begin position="1"/>
        <end position="24"/>
    </location>
</feature>
<feature type="region of interest" description="Disordered" evidence="12">
    <location>
        <begin position="986"/>
        <end position="1005"/>
    </location>
</feature>
<keyword evidence="10" id="KW-0968">Cytoplasmic vesicle</keyword>
<feature type="compositionally biased region" description="Polar residues" evidence="12">
    <location>
        <begin position="252"/>
        <end position="265"/>
    </location>
</feature>
<dbReference type="InterPro" id="IPR000387">
    <property type="entry name" value="Tyr_Pase_dom"/>
</dbReference>
<evidence type="ECO:0000256" key="5">
    <source>
        <dbReference type="ARBA" id="ARBA00022989"/>
    </source>
</evidence>
<feature type="compositionally biased region" description="Basic and acidic residues" evidence="12">
    <location>
        <begin position="987"/>
        <end position="1005"/>
    </location>
</feature>
<dbReference type="InterPro" id="IPR033522">
    <property type="entry name" value="IA-2/IA-2_beta"/>
</dbReference>
<dbReference type="PROSITE" id="PS50055">
    <property type="entry name" value="TYR_PHOSPHATASE_PTP"/>
    <property type="match status" value="1"/>
</dbReference>
<dbReference type="GO" id="GO:0009653">
    <property type="term" value="P:anatomical structure morphogenesis"/>
    <property type="evidence" value="ECO:0007669"/>
    <property type="project" value="UniProtKB-ARBA"/>
</dbReference>
<feature type="region of interest" description="Disordered" evidence="12">
    <location>
        <begin position="238"/>
        <end position="272"/>
    </location>
</feature>
<evidence type="ECO:0000256" key="8">
    <source>
        <dbReference type="ARBA" id="ARBA00023170"/>
    </source>
</evidence>
<dbReference type="PRINTS" id="PR00700">
    <property type="entry name" value="PRTYPHPHTASE"/>
</dbReference>
<keyword evidence="6" id="KW-0770">Synapse</keyword>
<evidence type="ECO:0000259" key="15">
    <source>
        <dbReference type="PROSITE" id="PS50055"/>
    </source>
</evidence>
<feature type="transmembrane region" description="Helical" evidence="13">
    <location>
        <begin position="579"/>
        <end position="603"/>
    </location>
</feature>
<dbReference type="SMART" id="SM00194">
    <property type="entry name" value="PTPc"/>
    <property type="match status" value="1"/>
</dbReference>
<evidence type="ECO:0000256" key="9">
    <source>
        <dbReference type="ARBA" id="ARBA00023180"/>
    </source>
</evidence>
<dbReference type="FunFam" id="3.90.190.10:FF:000017">
    <property type="entry name" value="receptor-type tyrosine-protein phosphatase-like N isoform X2"/>
    <property type="match status" value="1"/>
</dbReference>
<dbReference type="GO" id="GO:0045202">
    <property type="term" value="C:synapse"/>
    <property type="evidence" value="ECO:0007669"/>
    <property type="project" value="UniProtKB-SubCell"/>
</dbReference>
<evidence type="ECO:0000256" key="6">
    <source>
        <dbReference type="ARBA" id="ARBA00023018"/>
    </source>
</evidence>
<feature type="chain" id="PRO_5022780807" description="Receptor-type tyrosine-protein phosphatase N2" evidence="14">
    <location>
        <begin position="25"/>
        <end position="1005"/>
    </location>
</feature>
<keyword evidence="2" id="KW-0597">Phosphoprotein</keyword>
<evidence type="ECO:0000256" key="7">
    <source>
        <dbReference type="ARBA" id="ARBA00023136"/>
    </source>
</evidence>
<sequence length="1005" mass="114628">MRRMAFRPALWALALLSTLAPSYADGNIGCLFSPSLCLEGVEWCYDDFAFGKCIPIYENDLEEDSLFRYDMGSAQLQWFEGELQRLATRGYRWEHAYTQCVLQSMLYALKQKLDPKNLDAKICDNYVDSKLNNAPGIMDDDKNIEPDETAYIRFMPNSPLVVDSNYANEVYNPPGIEDDPTPYILQEGPGFDIPDNEELSNKLTDAIANEMDSAVPLVPFSGFRERLRAERARSNMDDIDLDEYKDKEKKSVQQSKTEPSTGTNEFSDEERLGAHFRKYKTKPPPYTAEYLTGNRYSPLDDEVRSNALEKYRQSFAAKNFPFEYENPGDMPESRIYFDEDGMDDDILESGEKSNAKFNKNMEYLKNYWREIIGSKLKAENAVVAEGGPLSADELHGENSNLYISEDLQDLLDKELGFKRRERDDVKKPGPRLDAKVLKLLYNNNNKTVTDHEVSTGKNVHNHNDYAHDPNYAFVKLQNRFLTNWEKGITFISRLEEILALEKNTFTNPRVDPMEVTFKVEHNSKEWNAEEVAKQIGNIRHQIEKDTGAQIVATGIGDRSQYHIVQHAFSPEAQYFGLELPVLLALVGSLAVLIVGVVIFAILLKKDMSYKTKLDGLASAAEIDAEATRDYQELCRARMSGKMSGQQATSSGPQNESSRITSLSREPEGNSPSTRSSTSSWSEEPALTNMDISTGHMVLAYMEDHLRNKDRLEQEWKALCAYEAEPNTTTACYKPENTGKNRYSHCLPYDHSRVTLNPLSNHVGSDYINASTITDHDPRNPAYIAASGPMHHTSSDFWQMVWEQGSVVMVMLTRLTENGQQLCHRYWPEEGSELYHIYEVHLVSEHIWCDDYLVRSFYLKNQRTSETRTVTQFHFLSWPENGVPSSTKALLEFRRKVNKSYRGRSCPIVVHCSDGAGRTGTYCLIDMVLNRMAKGAKEIDIAATLEHIRDQRQRMVATKQQFEFVLMAVAEEVHAILKALPAHLQQLQEKKEKDKEKDGNEKDKHN</sequence>
<dbReference type="Pfam" id="PF00102">
    <property type="entry name" value="Y_phosphatase"/>
    <property type="match status" value="1"/>
</dbReference>
<dbReference type="PANTHER" id="PTHR46106">
    <property type="entry name" value="IA-2 PROTEIN TYROSINE PHOSPHATASE, ISOFORM C"/>
    <property type="match status" value="1"/>
</dbReference>
<proteinExistence type="predicted"/>
<feature type="compositionally biased region" description="Polar residues" evidence="12">
    <location>
        <begin position="642"/>
        <end position="663"/>
    </location>
</feature>
<keyword evidence="18" id="KW-1185">Reference proteome</keyword>
<dbReference type="Proteomes" id="UP000324832">
    <property type="component" value="Unassembled WGS sequence"/>
</dbReference>
<dbReference type="GO" id="GO:0051046">
    <property type="term" value="P:regulation of secretion"/>
    <property type="evidence" value="ECO:0007669"/>
    <property type="project" value="TreeGrafter"/>
</dbReference>
<feature type="compositionally biased region" description="Basic and acidic residues" evidence="12">
    <location>
        <begin position="238"/>
        <end position="251"/>
    </location>
</feature>
<keyword evidence="9" id="KW-0325">Glycoprotein</keyword>
<feature type="domain" description="Tyrosine-protein phosphatase" evidence="15">
    <location>
        <begin position="711"/>
        <end position="971"/>
    </location>
</feature>
<dbReference type="GO" id="GO:0048666">
    <property type="term" value="P:neuron development"/>
    <property type="evidence" value="ECO:0007669"/>
    <property type="project" value="UniProtKB-ARBA"/>
</dbReference>
<evidence type="ECO:0008006" key="19">
    <source>
        <dbReference type="Google" id="ProtNLM"/>
    </source>
</evidence>
<dbReference type="AlphaFoldDB" id="A0A5E4Q6P3"/>
<dbReference type="Gene3D" id="3.30.70.2470">
    <property type="entry name" value="Protein-tyrosine phosphatase receptor IA-2 ectodomain"/>
    <property type="match status" value="1"/>
</dbReference>
<evidence type="ECO:0000256" key="11">
    <source>
        <dbReference type="ARBA" id="ARBA00034103"/>
    </source>
</evidence>
<feature type="region of interest" description="Disordered" evidence="12">
    <location>
        <begin position="641"/>
        <end position="684"/>
    </location>
</feature>
<keyword evidence="4 14" id="KW-0732">Signal</keyword>
<comment type="subcellular location">
    <subcellularLocation>
        <location evidence="1">Cytoplasmic vesicle</location>
        <location evidence="1">Secretory vesicle membrane</location>
        <topology evidence="1">Single-pass type I membrane protein</topology>
    </subcellularLocation>
    <subcellularLocation>
        <location evidence="11">Synapse</location>
    </subcellularLocation>
</comment>
<dbReference type="PROSITE" id="PS00383">
    <property type="entry name" value="TYR_PHOSPHATASE_1"/>
    <property type="match status" value="1"/>
</dbReference>
<dbReference type="GO" id="GO:0004725">
    <property type="term" value="F:protein tyrosine phosphatase activity"/>
    <property type="evidence" value="ECO:0007669"/>
    <property type="project" value="InterPro"/>
</dbReference>
<dbReference type="GO" id="GO:0030141">
    <property type="term" value="C:secretory granule"/>
    <property type="evidence" value="ECO:0007669"/>
    <property type="project" value="InterPro"/>
</dbReference>
<dbReference type="InterPro" id="IPR000242">
    <property type="entry name" value="PTP_cat"/>
</dbReference>
<keyword evidence="8" id="KW-0675">Receptor</keyword>
<reference evidence="17 18" key="1">
    <citation type="submission" date="2017-07" db="EMBL/GenBank/DDBJ databases">
        <authorList>
            <person name="Talla V."/>
            <person name="Backstrom N."/>
        </authorList>
    </citation>
    <scope>NUCLEOTIDE SEQUENCE [LARGE SCALE GENOMIC DNA]</scope>
</reference>
<dbReference type="InterPro" id="IPR029021">
    <property type="entry name" value="Prot-tyrosine_phosphatase-like"/>
</dbReference>
<dbReference type="PROSITE" id="PS50056">
    <property type="entry name" value="TYR_PHOSPHATASE_2"/>
    <property type="match status" value="1"/>
</dbReference>
<dbReference type="EMBL" id="FZQP02001360">
    <property type="protein sequence ID" value="VVC92645.1"/>
    <property type="molecule type" value="Genomic_DNA"/>
</dbReference>
<accession>A0A5E4Q6P3</accession>
<keyword evidence="3 13" id="KW-0812">Transmembrane</keyword>
<dbReference type="Pfam" id="PF11548">
    <property type="entry name" value="Receptor_IA-2"/>
    <property type="match status" value="1"/>
</dbReference>
<evidence type="ECO:0000256" key="13">
    <source>
        <dbReference type="SAM" id="Phobius"/>
    </source>
</evidence>
<evidence type="ECO:0000256" key="12">
    <source>
        <dbReference type="SAM" id="MobiDB-lite"/>
    </source>
</evidence>
<dbReference type="GO" id="GO:0030658">
    <property type="term" value="C:transport vesicle membrane"/>
    <property type="evidence" value="ECO:0007669"/>
    <property type="project" value="UniProtKB-SubCell"/>
</dbReference>
<evidence type="ECO:0000256" key="10">
    <source>
        <dbReference type="ARBA" id="ARBA00023329"/>
    </source>
</evidence>